<name>A0AAU7GBV4_9MICO</name>
<dbReference type="InterPro" id="IPR007627">
    <property type="entry name" value="RNA_pol_sigma70_r2"/>
</dbReference>
<evidence type="ECO:0000256" key="1">
    <source>
        <dbReference type="ARBA" id="ARBA00010641"/>
    </source>
</evidence>
<comment type="similarity">
    <text evidence="1">Belongs to the sigma-70 factor family. ECF subfamily.</text>
</comment>
<dbReference type="SUPFAM" id="SSF88946">
    <property type="entry name" value="Sigma2 domain of RNA polymerase sigma factors"/>
    <property type="match status" value="1"/>
</dbReference>
<feature type="domain" description="RNA polymerase sigma factor 70 region 4 type 2" evidence="6">
    <location>
        <begin position="125"/>
        <end position="175"/>
    </location>
</feature>
<dbReference type="Pfam" id="PF04542">
    <property type="entry name" value="Sigma70_r2"/>
    <property type="match status" value="1"/>
</dbReference>
<dbReference type="AlphaFoldDB" id="A0AAU7GBV4"/>
<sequence length="193" mass="20925">MGDADRSEAALWSRAGQGDADAFGGIFDLHRDRVFRHAYGLLRNRADAEDAAGAAFLELWRRRSAVRSVNGSVLPWLLVSVTNVCRNLERSRRRHRRLLDALPHGDDHPSAEETALGDLTMDAGLAAALAALPPADAALFALIALEDHPVAEAAAVLGIRPGAARTRLHRIRARLQRDLGQTSLAGYLEGRTI</sequence>
<protein>
    <submittedName>
        <fullName evidence="7">Sigma-70 family RNA polymerase sigma factor</fullName>
    </submittedName>
</protein>
<evidence type="ECO:0000256" key="2">
    <source>
        <dbReference type="ARBA" id="ARBA00023015"/>
    </source>
</evidence>
<evidence type="ECO:0000256" key="4">
    <source>
        <dbReference type="ARBA" id="ARBA00023163"/>
    </source>
</evidence>
<proteinExistence type="inferred from homology"/>
<accession>A0AAU7GBV4</accession>
<dbReference type="GO" id="GO:0016987">
    <property type="term" value="F:sigma factor activity"/>
    <property type="evidence" value="ECO:0007669"/>
    <property type="project" value="UniProtKB-KW"/>
</dbReference>
<feature type="domain" description="RNA polymerase sigma-70 region 2" evidence="5">
    <location>
        <begin position="27"/>
        <end position="94"/>
    </location>
</feature>
<dbReference type="InterPro" id="IPR013324">
    <property type="entry name" value="RNA_pol_sigma_r3/r4-like"/>
</dbReference>
<dbReference type="Gene3D" id="1.10.1740.10">
    <property type="match status" value="1"/>
</dbReference>
<dbReference type="NCBIfam" id="TIGR02937">
    <property type="entry name" value="sigma70-ECF"/>
    <property type="match status" value="1"/>
</dbReference>
<dbReference type="GO" id="GO:0003677">
    <property type="term" value="F:DNA binding"/>
    <property type="evidence" value="ECO:0007669"/>
    <property type="project" value="InterPro"/>
</dbReference>
<dbReference type="SUPFAM" id="SSF88659">
    <property type="entry name" value="Sigma3 and sigma4 domains of RNA polymerase sigma factors"/>
    <property type="match status" value="1"/>
</dbReference>
<dbReference type="InterPro" id="IPR013325">
    <property type="entry name" value="RNA_pol_sigma_r2"/>
</dbReference>
<dbReference type="EMBL" id="CP157390">
    <property type="protein sequence ID" value="XBM47438.1"/>
    <property type="molecule type" value="Genomic_DNA"/>
</dbReference>
<dbReference type="RefSeq" id="WP_348787411.1">
    <property type="nucleotide sequence ID" value="NZ_CP157390.1"/>
</dbReference>
<evidence type="ECO:0000256" key="3">
    <source>
        <dbReference type="ARBA" id="ARBA00023082"/>
    </source>
</evidence>
<evidence type="ECO:0000313" key="7">
    <source>
        <dbReference type="EMBL" id="XBM47438.1"/>
    </source>
</evidence>
<gene>
    <name evidence="7" type="ORF">AAME72_15310</name>
</gene>
<evidence type="ECO:0000259" key="5">
    <source>
        <dbReference type="Pfam" id="PF04542"/>
    </source>
</evidence>
<dbReference type="InterPro" id="IPR014284">
    <property type="entry name" value="RNA_pol_sigma-70_dom"/>
</dbReference>
<dbReference type="Gene3D" id="1.10.10.10">
    <property type="entry name" value="Winged helix-like DNA-binding domain superfamily/Winged helix DNA-binding domain"/>
    <property type="match status" value="1"/>
</dbReference>
<reference evidence="7" key="1">
    <citation type="submission" date="2024-05" db="EMBL/GenBank/DDBJ databases">
        <title>The Natural Products Discovery Center: Release of the First 8490 Sequenced Strains for Exploring Actinobacteria Biosynthetic Diversity.</title>
        <authorList>
            <person name="Kalkreuter E."/>
            <person name="Kautsar S.A."/>
            <person name="Yang D."/>
            <person name="Bader C.D."/>
            <person name="Teijaro C.N."/>
            <person name="Fluegel L."/>
            <person name="Davis C.M."/>
            <person name="Simpson J.R."/>
            <person name="Lauterbach L."/>
            <person name="Steele A.D."/>
            <person name="Gui C."/>
            <person name="Meng S."/>
            <person name="Li G."/>
            <person name="Viehrig K."/>
            <person name="Ye F."/>
            <person name="Su P."/>
            <person name="Kiefer A.F."/>
            <person name="Nichols A."/>
            <person name="Cepeda A.J."/>
            <person name="Yan W."/>
            <person name="Fan B."/>
            <person name="Jiang Y."/>
            <person name="Adhikari A."/>
            <person name="Zheng C.-J."/>
            <person name="Schuster L."/>
            <person name="Cowan T.M."/>
            <person name="Smanski M.J."/>
            <person name="Chevrette M.G."/>
            <person name="de Carvalho L.P.S."/>
            <person name="Shen B."/>
        </authorList>
    </citation>
    <scope>NUCLEOTIDE SEQUENCE</scope>
    <source>
        <strain evidence="7">NPDC080035</strain>
    </source>
</reference>
<dbReference type="GO" id="GO:0006352">
    <property type="term" value="P:DNA-templated transcription initiation"/>
    <property type="evidence" value="ECO:0007669"/>
    <property type="project" value="InterPro"/>
</dbReference>
<evidence type="ECO:0000259" key="6">
    <source>
        <dbReference type="Pfam" id="PF08281"/>
    </source>
</evidence>
<dbReference type="InterPro" id="IPR036388">
    <property type="entry name" value="WH-like_DNA-bd_sf"/>
</dbReference>
<keyword evidence="4" id="KW-0804">Transcription</keyword>
<keyword evidence="3" id="KW-0731">Sigma factor</keyword>
<dbReference type="Pfam" id="PF08281">
    <property type="entry name" value="Sigma70_r4_2"/>
    <property type="match status" value="1"/>
</dbReference>
<dbReference type="PANTHER" id="PTHR43133">
    <property type="entry name" value="RNA POLYMERASE ECF-TYPE SIGMA FACTO"/>
    <property type="match status" value="1"/>
</dbReference>
<dbReference type="InterPro" id="IPR039425">
    <property type="entry name" value="RNA_pol_sigma-70-like"/>
</dbReference>
<dbReference type="PANTHER" id="PTHR43133:SF25">
    <property type="entry name" value="RNA POLYMERASE SIGMA FACTOR RFAY-RELATED"/>
    <property type="match status" value="1"/>
</dbReference>
<dbReference type="InterPro" id="IPR013249">
    <property type="entry name" value="RNA_pol_sigma70_r4_t2"/>
</dbReference>
<organism evidence="7">
    <name type="scientific">Leifsonia sp. NPDC080035</name>
    <dbReference type="NCBI Taxonomy" id="3143936"/>
    <lineage>
        <taxon>Bacteria</taxon>
        <taxon>Bacillati</taxon>
        <taxon>Actinomycetota</taxon>
        <taxon>Actinomycetes</taxon>
        <taxon>Micrococcales</taxon>
        <taxon>Microbacteriaceae</taxon>
        <taxon>Leifsonia</taxon>
    </lineage>
</organism>
<keyword evidence="2" id="KW-0805">Transcription regulation</keyword>